<evidence type="ECO:0000256" key="1">
    <source>
        <dbReference type="ARBA" id="ARBA00004141"/>
    </source>
</evidence>
<proteinExistence type="predicted"/>
<sequence length="121" mass="13934">MEIAFTGIGSILRGDPRLTGWTYLWMFPIYGSAVMLEPVHDMIRHVPLWIRGIFWAGVIIAVEYLSGFTIRTLVGVCPWDYGKSAFAVDGLIRLDYVPFWYVVGLLFERLHDLLDRVEARK</sequence>
<keyword evidence="7" id="KW-1185">Reference proteome</keyword>
<organism evidence="6 7">
    <name type="scientific">Thermosediminibacter oceani (strain ATCC BAA-1034 / DSM 16646 / JW/IW-1228P)</name>
    <dbReference type="NCBI Taxonomy" id="555079"/>
    <lineage>
        <taxon>Bacteria</taxon>
        <taxon>Bacillati</taxon>
        <taxon>Bacillota</taxon>
        <taxon>Clostridia</taxon>
        <taxon>Thermosediminibacterales</taxon>
        <taxon>Thermosediminibacteraceae</taxon>
        <taxon>Thermosediminibacter</taxon>
    </lineage>
</organism>
<evidence type="ECO:0000256" key="3">
    <source>
        <dbReference type="ARBA" id="ARBA00022989"/>
    </source>
</evidence>
<protein>
    <recommendedName>
        <fullName evidence="8">ABC-transporter type IV</fullName>
    </recommendedName>
</protein>
<feature type="transmembrane region" description="Helical" evidence="5">
    <location>
        <begin position="20"/>
        <end position="36"/>
    </location>
</feature>
<dbReference type="PANTHER" id="PTHR31746:SF2">
    <property type="entry name" value="TRANSMEMBRANE PROTEIN 229A"/>
    <property type="match status" value="1"/>
</dbReference>
<keyword evidence="4 5" id="KW-0472">Membrane</keyword>
<evidence type="ECO:0000313" key="6">
    <source>
        <dbReference type="EMBL" id="ADL07342.1"/>
    </source>
</evidence>
<keyword evidence="2 5" id="KW-0812">Transmembrane</keyword>
<reference evidence="6 7" key="1">
    <citation type="journal article" date="2010" name="Stand. Genomic Sci.">
        <title>Complete genome sequence of Thermosediminibacter oceani type strain (JW/IW-1228P).</title>
        <authorList>
            <person name="Pitluck S."/>
            <person name="Yasawong M."/>
            <person name="Munk C."/>
            <person name="Nolan M."/>
            <person name="Lapidus A."/>
            <person name="Lucas S."/>
            <person name="Glavina Del Rio T."/>
            <person name="Tice H."/>
            <person name="Cheng J.F."/>
            <person name="Bruce D."/>
            <person name="Detter C."/>
            <person name="Tapia R."/>
            <person name="Han C."/>
            <person name="Goodwin L."/>
            <person name="Liolios K."/>
            <person name="Ivanova N."/>
            <person name="Mavromatis K."/>
            <person name="Mikhailova N."/>
            <person name="Pati A."/>
            <person name="Chen A."/>
            <person name="Palaniappan K."/>
            <person name="Land M."/>
            <person name="Hauser L."/>
            <person name="Chang Y.J."/>
            <person name="Jeffries C.D."/>
            <person name="Rohde M."/>
            <person name="Spring S."/>
            <person name="Sikorski J."/>
            <person name="Goker M."/>
            <person name="Woyke T."/>
            <person name="Bristow J."/>
            <person name="Eisen J.A."/>
            <person name="Markowitz V."/>
            <person name="Hugenholtz P."/>
            <person name="Kyrpides N.C."/>
            <person name="Klenk H.P."/>
        </authorList>
    </citation>
    <scope>NUCLEOTIDE SEQUENCE [LARGE SCALE GENOMIC DNA]</scope>
    <source>
        <strain evidence="7">ATCC BAA-1034 / DSM 16646 / JW/IW-1228P</strain>
    </source>
</reference>
<gene>
    <name evidence="6" type="ordered locus">Toce_0569</name>
</gene>
<dbReference type="STRING" id="555079.Toce_0569"/>
<evidence type="ECO:0000313" key="7">
    <source>
        <dbReference type="Proteomes" id="UP000000272"/>
    </source>
</evidence>
<name>D9S1R5_THEOJ</name>
<evidence type="ECO:0000256" key="4">
    <source>
        <dbReference type="ARBA" id="ARBA00023136"/>
    </source>
</evidence>
<dbReference type="InterPro" id="IPR010540">
    <property type="entry name" value="CmpB_TMEM229"/>
</dbReference>
<feature type="transmembrane region" description="Helical" evidence="5">
    <location>
        <begin position="48"/>
        <end position="70"/>
    </location>
</feature>
<dbReference type="Pfam" id="PF06541">
    <property type="entry name" value="ABC_trans_CmpB"/>
    <property type="match status" value="1"/>
</dbReference>
<accession>D9S1R5</accession>
<dbReference type="KEGG" id="toc:Toce_0569"/>
<comment type="subcellular location">
    <subcellularLocation>
        <location evidence="1">Membrane</location>
        <topology evidence="1">Multi-pass membrane protein</topology>
    </subcellularLocation>
</comment>
<evidence type="ECO:0000256" key="2">
    <source>
        <dbReference type="ARBA" id="ARBA00022692"/>
    </source>
</evidence>
<dbReference type="AlphaFoldDB" id="D9S1R5"/>
<dbReference type="HOGENOM" id="CLU_102218_1_0_9"/>
<dbReference type="PANTHER" id="PTHR31746">
    <property type="entry name" value="TRANSMEMBRANE PROTEIN 229 FAMILY MEMBER"/>
    <property type="match status" value="1"/>
</dbReference>
<keyword evidence="3 5" id="KW-1133">Transmembrane helix</keyword>
<dbReference type="GO" id="GO:0016020">
    <property type="term" value="C:membrane"/>
    <property type="evidence" value="ECO:0007669"/>
    <property type="project" value="UniProtKB-SubCell"/>
</dbReference>
<dbReference type="Proteomes" id="UP000000272">
    <property type="component" value="Chromosome"/>
</dbReference>
<evidence type="ECO:0008006" key="8">
    <source>
        <dbReference type="Google" id="ProtNLM"/>
    </source>
</evidence>
<dbReference type="eggNOG" id="COG4905">
    <property type="taxonomic scope" value="Bacteria"/>
</dbReference>
<evidence type="ECO:0000256" key="5">
    <source>
        <dbReference type="SAM" id="Phobius"/>
    </source>
</evidence>
<dbReference type="EMBL" id="CP002131">
    <property type="protein sequence ID" value="ADL07342.1"/>
    <property type="molecule type" value="Genomic_DNA"/>
</dbReference>